<evidence type="ECO:0000256" key="6">
    <source>
        <dbReference type="ARBA" id="ARBA00023080"/>
    </source>
</evidence>
<evidence type="ECO:0000259" key="8">
    <source>
        <dbReference type="Pfam" id="PF00334"/>
    </source>
</evidence>
<dbReference type="GO" id="GO:0004550">
    <property type="term" value="F:nucleoside diphosphate kinase activity"/>
    <property type="evidence" value="ECO:0007669"/>
    <property type="project" value="UniProtKB-EC"/>
</dbReference>
<feature type="domain" description="Nucleoside diphosphate kinase-like" evidence="8">
    <location>
        <begin position="1"/>
        <end position="70"/>
    </location>
</feature>
<dbReference type="Gene3D" id="3.30.70.141">
    <property type="entry name" value="Nucleoside diphosphate kinase-like domain"/>
    <property type="match status" value="1"/>
</dbReference>
<keyword evidence="10" id="KW-1185">Reference proteome</keyword>
<comment type="caution">
    <text evidence="9">The sequence shown here is derived from an EMBL/GenBank/DDBJ whole genome shotgun (WGS) entry which is preliminary data.</text>
</comment>
<organism evidence="9 10">
    <name type="scientific">Enterococcus florum</name>
    <dbReference type="NCBI Taxonomy" id="2480627"/>
    <lineage>
        <taxon>Bacteria</taxon>
        <taxon>Bacillati</taxon>
        <taxon>Bacillota</taxon>
        <taxon>Bacilli</taxon>
        <taxon>Lactobacillales</taxon>
        <taxon>Enterococcaceae</taxon>
        <taxon>Enterococcus</taxon>
    </lineage>
</organism>
<dbReference type="GO" id="GO:0009117">
    <property type="term" value="P:nucleotide metabolic process"/>
    <property type="evidence" value="ECO:0007669"/>
    <property type="project" value="UniProtKB-KW"/>
</dbReference>
<comment type="similarity">
    <text evidence="2 7">Belongs to the NDK family.</text>
</comment>
<dbReference type="EMBL" id="BJCC01000022">
    <property type="protein sequence ID" value="GCF94671.1"/>
    <property type="molecule type" value="Genomic_DNA"/>
</dbReference>
<keyword evidence="6" id="KW-0546">Nucleotide metabolism</keyword>
<comment type="cofactor">
    <cofactor evidence="1">
        <name>Mg(2+)</name>
        <dbReference type="ChEBI" id="CHEBI:18420"/>
    </cofactor>
</comment>
<keyword evidence="5" id="KW-0418">Kinase</keyword>
<proteinExistence type="inferred from homology"/>
<dbReference type="InterPro" id="IPR036850">
    <property type="entry name" value="NDK-like_dom_sf"/>
</dbReference>
<dbReference type="PANTHER" id="PTHR11349">
    <property type="entry name" value="NUCLEOSIDE DIPHOSPHATE KINASE"/>
    <property type="match status" value="1"/>
</dbReference>
<evidence type="ECO:0000256" key="5">
    <source>
        <dbReference type="ARBA" id="ARBA00022777"/>
    </source>
</evidence>
<evidence type="ECO:0000313" key="9">
    <source>
        <dbReference type="EMBL" id="GCF94671.1"/>
    </source>
</evidence>
<dbReference type="Proteomes" id="UP000290567">
    <property type="component" value="Unassembled WGS sequence"/>
</dbReference>
<name>A0A4P5PED4_9ENTE</name>
<dbReference type="Pfam" id="PF00334">
    <property type="entry name" value="NDK"/>
    <property type="match status" value="1"/>
</dbReference>
<comment type="caution">
    <text evidence="7">Lacks conserved residue(s) required for the propagation of feature annotation.</text>
</comment>
<dbReference type="PROSITE" id="PS51374">
    <property type="entry name" value="NDPK_LIKE"/>
    <property type="match status" value="1"/>
</dbReference>
<evidence type="ECO:0000256" key="4">
    <source>
        <dbReference type="ARBA" id="ARBA00022679"/>
    </source>
</evidence>
<evidence type="ECO:0000313" key="10">
    <source>
        <dbReference type="Proteomes" id="UP000290567"/>
    </source>
</evidence>
<evidence type="ECO:0000256" key="7">
    <source>
        <dbReference type="PROSITE-ProRule" id="PRU00706"/>
    </source>
</evidence>
<gene>
    <name evidence="9" type="ORF">NRIC_25620</name>
</gene>
<protein>
    <recommendedName>
        <fullName evidence="3">nucleoside-diphosphate kinase</fullName>
        <ecNumber evidence="3">2.7.4.6</ecNumber>
    </recommendedName>
</protein>
<dbReference type="SUPFAM" id="SSF54919">
    <property type="entry name" value="Nucleoside diphosphate kinase, NDK"/>
    <property type="match status" value="1"/>
</dbReference>
<dbReference type="EC" id="2.7.4.6" evidence="3"/>
<evidence type="ECO:0000256" key="3">
    <source>
        <dbReference type="ARBA" id="ARBA00012966"/>
    </source>
</evidence>
<reference evidence="10" key="1">
    <citation type="submission" date="2019-02" db="EMBL/GenBank/DDBJ databases">
        <title>Draft genome sequence of Enterococcus sp. Gos25-1.</title>
        <authorList>
            <person name="Tanaka N."/>
            <person name="Shiwa Y."/>
            <person name="Fujita N."/>
        </authorList>
    </citation>
    <scope>NUCLEOTIDE SEQUENCE [LARGE SCALE GENOMIC DNA]</scope>
    <source>
        <strain evidence="10">Gos25-1</strain>
    </source>
</reference>
<keyword evidence="4" id="KW-0808">Transferase</keyword>
<dbReference type="AlphaFoldDB" id="A0A4P5PED4"/>
<dbReference type="InterPro" id="IPR034907">
    <property type="entry name" value="NDK-like_dom"/>
</dbReference>
<evidence type="ECO:0000256" key="1">
    <source>
        <dbReference type="ARBA" id="ARBA00001946"/>
    </source>
</evidence>
<evidence type="ECO:0000256" key="2">
    <source>
        <dbReference type="ARBA" id="ARBA00008142"/>
    </source>
</evidence>
<sequence>MTSRPVVFVLLQDKNVFQITHKIIVTNTIKAAPGTIRGDFAIDASKTIIHVSDSEKSAKIEIERFFNSKKI</sequence>
<accession>A0A4P5PED4</accession>